<protein>
    <recommendedName>
        <fullName evidence="1">DUF6593 domain-containing protein</fullName>
    </recommendedName>
</protein>
<dbReference type="OrthoDB" id="3360976at2759"/>
<name>A0A0C9VLA9_9AGAM</name>
<feature type="domain" description="DUF6593" evidence="1">
    <location>
        <begin position="11"/>
        <end position="164"/>
    </location>
</feature>
<sequence>MRLTFSHSHCKNTEIFDEQDRQLYTVSTPSEWHEKTTITKHPRHGDRTSEVLAEIEWHFFHEDLIKFGGQDLEADTLLEQRNWSTGRYFTGPDGRSYKWKHDPRHCWLKEDVEGSDVELAKFHPRNAGWNKPEHPPYLEVSDSLEHMLDLIIITFIYVEKLRHDEHHDR</sequence>
<dbReference type="EMBL" id="KN839946">
    <property type="protein sequence ID" value="KIJ58385.1"/>
    <property type="molecule type" value="Genomic_DNA"/>
</dbReference>
<accession>A0A0C9VLA9</accession>
<dbReference type="AlphaFoldDB" id="A0A0C9VLA9"/>
<gene>
    <name evidence="2" type="ORF">HYDPIDRAFT_119577</name>
</gene>
<dbReference type="InterPro" id="IPR046528">
    <property type="entry name" value="DUF6593"/>
</dbReference>
<evidence type="ECO:0000313" key="3">
    <source>
        <dbReference type="Proteomes" id="UP000053820"/>
    </source>
</evidence>
<evidence type="ECO:0000313" key="2">
    <source>
        <dbReference type="EMBL" id="KIJ58385.1"/>
    </source>
</evidence>
<evidence type="ECO:0000259" key="1">
    <source>
        <dbReference type="Pfam" id="PF20236"/>
    </source>
</evidence>
<dbReference type="HOGENOM" id="CLU_084280_4_1_1"/>
<dbReference type="Proteomes" id="UP000053820">
    <property type="component" value="Unassembled WGS sequence"/>
</dbReference>
<proteinExistence type="predicted"/>
<dbReference type="Pfam" id="PF20236">
    <property type="entry name" value="DUF6593"/>
    <property type="match status" value="1"/>
</dbReference>
<organism evidence="2 3">
    <name type="scientific">Hydnomerulius pinastri MD-312</name>
    <dbReference type="NCBI Taxonomy" id="994086"/>
    <lineage>
        <taxon>Eukaryota</taxon>
        <taxon>Fungi</taxon>
        <taxon>Dikarya</taxon>
        <taxon>Basidiomycota</taxon>
        <taxon>Agaricomycotina</taxon>
        <taxon>Agaricomycetes</taxon>
        <taxon>Agaricomycetidae</taxon>
        <taxon>Boletales</taxon>
        <taxon>Boletales incertae sedis</taxon>
        <taxon>Leucogyrophana</taxon>
    </lineage>
</organism>
<reference evidence="2 3" key="1">
    <citation type="submission" date="2014-04" db="EMBL/GenBank/DDBJ databases">
        <title>Evolutionary Origins and Diversification of the Mycorrhizal Mutualists.</title>
        <authorList>
            <consortium name="DOE Joint Genome Institute"/>
            <consortium name="Mycorrhizal Genomics Consortium"/>
            <person name="Kohler A."/>
            <person name="Kuo A."/>
            <person name="Nagy L.G."/>
            <person name="Floudas D."/>
            <person name="Copeland A."/>
            <person name="Barry K.W."/>
            <person name="Cichocki N."/>
            <person name="Veneault-Fourrey C."/>
            <person name="LaButti K."/>
            <person name="Lindquist E.A."/>
            <person name="Lipzen A."/>
            <person name="Lundell T."/>
            <person name="Morin E."/>
            <person name="Murat C."/>
            <person name="Riley R."/>
            <person name="Ohm R."/>
            <person name="Sun H."/>
            <person name="Tunlid A."/>
            <person name="Henrissat B."/>
            <person name="Grigoriev I.V."/>
            <person name="Hibbett D.S."/>
            <person name="Martin F."/>
        </authorList>
    </citation>
    <scope>NUCLEOTIDE SEQUENCE [LARGE SCALE GENOMIC DNA]</scope>
    <source>
        <strain evidence="2 3">MD-312</strain>
    </source>
</reference>
<keyword evidence="3" id="KW-1185">Reference proteome</keyword>